<reference evidence="2" key="1">
    <citation type="submission" date="2016-07" db="EMBL/GenBank/DDBJ databases">
        <title>De novo transcriptome assembly of four accessions of the metal hyperaccumulator plant Noccaea caerulescens.</title>
        <authorList>
            <person name="Blande D."/>
            <person name="Halimaa P."/>
            <person name="Tervahauta A.I."/>
            <person name="Aarts M.G."/>
            <person name="Karenlampi S.O."/>
        </authorList>
    </citation>
    <scope>NUCLEOTIDE SEQUENCE</scope>
</reference>
<evidence type="ECO:0000313" key="3">
    <source>
        <dbReference type="EMBL" id="JAU53632.1"/>
    </source>
</evidence>
<dbReference type="EMBL" id="GEVK01004412">
    <property type="protein sequence ID" value="JAU48420.1"/>
    <property type="molecule type" value="Transcribed_RNA"/>
</dbReference>
<name>A0A1J3G2N4_NOCCA</name>
<dbReference type="AlphaFoldDB" id="A0A1J3G2N4"/>
<feature type="region of interest" description="Disordered" evidence="1">
    <location>
        <begin position="1"/>
        <end position="31"/>
    </location>
</feature>
<proteinExistence type="predicted"/>
<gene>
    <name evidence="2" type="ORF">LC_TR4880_c0_g1_i1_g.17238</name>
    <name evidence="3" type="ORF">LE_TR13704_c0_g1_i1_g.44116</name>
</gene>
<protein>
    <submittedName>
        <fullName evidence="2">Uncharacterized protein</fullName>
    </submittedName>
</protein>
<accession>A0A1J3G2N4</accession>
<organism evidence="2">
    <name type="scientific">Noccaea caerulescens</name>
    <name type="common">Alpine penny-cress</name>
    <name type="synonym">Thlaspi caerulescens</name>
    <dbReference type="NCBI Taxonomy" id="107243"/>
    <lineage>
        <taxon>Eukaryota</taxon>
        <taxon>Viridiplantae</taxon>
        <taxon>Streptophyta</taxon>
        <taxon>Embryophyta</taxon>
        <taxon>Tracheophyta</taxon>
        <taxon>Spermatophyta</taxon>
        <taxon>Magnoliopsida</taxon>
        <taxon>eudicotyledons</taxon>
        <taxon>Gunneridae</taxon>
        <taxon>Pentapetalae</taxon>
        <taxon>rosids</taxon>
        <taxon>malvids</taxon>
        <taxon>Brassicales</taxon>
        <taxon>Brassicaceae</taxon>
        <taxon>Coluteocarpeae</taxon>
        <taxon>Noccaea</taxon>
    </lineage>
</organism>
<sequence length="124" mass="14126">MKLMKEEHTGDDNMAKEEIKDLKEEASSMKEEMTNMKEEMAGMKVDLQESEKQHLAQVVNVLEVNTVCCWLVLCDGNSLELPISLFSCSKICGLLLLSKLSLSLSWFFGDLFSNSINFFYTICR</sequence>
<evidence type="ECO:0000313" key="2">
    <source>
        <dbReference type="EMBL" id="JAU48420.1"/>
    </source>
</evidence>
<dbReference type="EMBL" id="GEVL01023709">
    <property type="protein sequence ID" value="JAU53632.1"/>
    <property type="molecule type" value="Transcribed_RNA"/>
</dbReference>
<evidence type="ECO:0000256" key="1">
    <source>
        <dbReference type="SAM" id="MobiDB-lite"/>
    </source>
</evidence>